<feature type="region of interest" description="Disordered" evidence="2">
    <location>
        <begin position="391"/>
        <end position="410"/>
    </location>
</feature>
<feature type="coiled-coil region" evidence="1">
    <location>
        <begin position="589"/>
        <end position="639"/>
    </location>
</feature>
<evidence type="ECO:0000256" key="1">
    <source>
        <dbReference type="SAM" id="Coils"/>
    </source>
</evidence>
<protein>
    <recommendedName>
        <fullName evidence="5">Chromosome segregation ATPase</fullName>
    </recommendedName>
</protein>
<sequence length="1031" mass="114135">MDKKEPPKDIVGDRVLVGLQSVRISRLSTHPIPLAASTLIAVAGQGPKDSNGAGKSSLLAQISLLHADEQWRFSSGAPAAVDLLFNSEDAGGEEHWGNADYGYLIGVFAPPMGALAQLQAGALTVWIRIDRNSQKGSPRLKLRWQEGLLLPAGDSEAEREQSADSVWHALPPQAGRYDVAARDLPYTLYGDHVRCVSFLSTSVRASAAPNLLAQPLNEISERRIFEAIAVLTGIEHELQQERQARRNEYDRLQKASKAESDLATWEEQTQITEEGIEARDQARKDVIDAADRWRSHTAQVLYNALQRDADIQSEIAGADAEIEQDKRTAHELARRAKELADDEAFTKRQKAAQSTFTKLDDADRDLGEQVATLQQQIEEADGWWREAKLNARDADGRDEPTAQRERADAGAELDKRVKAVGVAEKALSDAEEGLEDAGSGKDLARQQIDLLATERIEAICLLDAVALTDQQRPKWEPALWPYCAAAVVDHHHLKMASDLLADLPGSILIAANLTAAPRNADLPCNTNSDYDLSGFLASLDLRVTAHANPDRVYDDAGIVTIGGFPRPVTDRAARIAAARDRVRQEFDSHREAVRMQKAAEQQVAGAERRLNGVRAAAEAVELQRKISTLQAEDQAARDKRAKLAPDLTAAAAERDEVLRLEGRRENEIKSLRAQKAALDETTRERQEKRGSLEKEQVQLDLAGLRARWNGTDESARDYLLALPETQQAWTPEDWWEEAKTLINTAISNCFPPAASHTRPKEVTSLLTEFSQRGPDSSTKAQAAFPALRHALHVYLRQHEDTDQYERQQIAHQRKERHESLAAARIGHGEAVQASRAHRGALASAIKQKLEDVKAAFDRLDMTHGGYGASLQYDEPLPPAHPTENWEWKVTPTWRRARRRHHIPYNRRANTAQIDDRAIKLVCAAAAASGTGRPLVLVLDELGRNLGKQHRREAVALLGQIGRESGITVVGALQDDMESYAIDACGEYIKLRRSSDSSPYNEQPVVVGYDEHAPRVELLRAWLTGNEYRDAV</sequence>
<accession>A0A291Q785</accession>
<dbReference type="KEGG" id="sfk:KY5_2335c"/>
<dbReference type="RefSeq" id="WP_098242188.1">
    <property type="nucleotide sequence ID" value="NZ_CP022685.1"/>
</dbReference>
<evidence type="ECO:0008006" key="5">
    <source>
        <dbReference type="Google" id="ProtNLM"/>
    </source>
</evidence>
<name>A0A291Q785_9ACTN</name>
<dbReference type="AlphaFoldDB" id="A0A291Q785"/>
<keyword evidence="1" id="KW-0175">Coiled coil</keyword>
<reference evidence="3 4" key="1">
    <citation type="submission" date="2017-08" db="EMBL/GenBank/DDBJ databases">
        <title>Complete Genome Sequence of Streptomyces formicae KY5, the formicamycin producer.</title>
        <authorList>
            <person name="Holmes N.A."/>
            <person name="Devine R."/>
            <person name="Qin Z."/>
            <person name="Seipke R.F."/>
            <person name="Wilkinson B."/>
            <person name="Hutchings M.I."/>
        </authorList>
    </citation>
    <scope>NUCLEOTIDE SEQUENCE [LARGE SCALE GENOMIC DNA]</scope>
    <source>
        <strain evidence="3 4">KY5</strain>
    </source>
</reference>
<proteinExistence type="predicted"/>
<evidence type="ECO:0000313" key="3">
    <source>
        <dbReference type="EMBL" id="ATL27353.1"/>
    </source>
</evidence>
<dbReference type="EMBL" id="CP022685">
    <property type="protein sequence ID" value="ATL27353.1"/>
    <property type="molecule type" value="Genomic_DNA"/>
</dbReference>
<organism evidence="3 4">
    <name type="scientific">Streptomyces formicae</name>
    <dbReference type="NCBI Taxonomy" id="1616117"/>
    <lineage>
        <taxon>Bacteria</taxon>
        <taxon>Bacillati</taxon>
        <taxon>Actinomycetota</taxon>
        <taxon>Actinomycetes</taxon>
        <taxon>Kitasatosporales</taxon>
        <taxon>Streptomycetaceae</taxon>
        <taxon>Streptomyces</taxon>
    </lineage>
</organism>
<keyword evidence="4" id="KW-1185">Reference proteome</keyword>
<evidence type="ECO:0000313" key="4">
    <source>
        <dbReference type="Proteomes" id="UP000221011"/>
    </source>
</evidence>
<gene>
    <name evidence="3" type="ORF">KY5_2335c</name>
</gene>
<evidence type="ECO:0000256" key="2">
    <source>
        <dbReference type="SAM" id="MobiDB-lite"/>
    </source>
</evidence>
<dbReference type="Proteomes" id="UP000221011">
    <property type="component" value="Chromosome"/>
</dbReference>